<keyword evidence="5 6" id="KW-0472">Membrane</keyword>
<dbReference type="Pfam" id="PF02588">
    <property type="entry name" value="YitT_membrane"/>
    <property type="match status" value="2"/>
</dbReference>
<reference evidence="7" key="1">
    <citation type="submission" date="2020-08" db="EMBL/GenBank/DDBJ databases">
        <title>Complete genome sequence of Weissella confusa strain FS54 provides insights into metabolic potential.</title>
        <authorList>
            <person name="Fhoula I."/>
            <person name="Najjari A."/>
            <person name="Lekired A."/>
            <person name="Bessrour-Aouam N."/>
            <person name="Jaballah S."/>
            <person name="Klibi N."/>
            <person name="Ouzari H.-I."/>
        </authorList>
    </citation>
    <scope>NUCLEOTIDE SEQUENCE</scope>
    <source>
        <strain evidence="7">FS54</strain>
    </source>
</reference>
<evidence type="ECO:0000256" key="6">
    <source>
        <dbReference type="SAM" id="Phobius"/>
    </source>
</evidence>
<comment type="subcellular location">
    <subcellularLocation>
        <location evidence="1">Cell membrane</location>
        <topology evidence="1">Multi-pass membrane protein</topology>
    </subcellularLocation>
</comment>
<evidence type="ECO:0000256" key="2">
    <source>
        <dbReference type="ARBA" id="ARBA00022475"/>
    </source>
</evidence>
<dbReference type="GO" id="GO:0005886">
    <property type="term" value="C:plasma membrane"/>
    <property type="evidence" value="ECO:0007669"/>
    <property type="project" value="UniProtKB-SubCell"/>
</dbReference>
<name>A0A923NKE4_WEICO</name>
<feature type="transmembrane region" description="Helical" evidence="6">
    <location>
        <begin position="79"/>
        <end position="98"/>
    </location>
</feature>
<dbReference type="InterPro" id="IPR003740">
    <property type="entry name" value="YitT"/>
</dbReference>
<dbReference type="PANTHER" id="PTHR33545:SF5">
    <property type="entry name" value="UPF0750 MEMBRANE PROTEIN YITT"/>
    <property type="match status" value="1"/>
</dbReference>
<keyword evidence="3 6" id="KW-0812">Transmembrane</keyword>
<evidence type="ECO:0000256" key="4">
    <source>
        <dbReference type="ARBA" id="ARBA00022989"/>
    </source>
</evidence>
<gene>
    <name evidence="7" type="ORF">H7R52_12545</name>
</gene>
<dbReference type="PANTHER" id="PTHR33545">
    <property type="entry name" value="UPF0750 MEMBRANE PROTEIN YITT-RELATED"/>
    <property type="match status" value="1"/>
</dbReference>
<evidence type="ECO:0000256" key="5">
    <source>
        <dbReference type="ARBA" id="ARBA00023136"/>
    </source>
</evidence>
<keyword evidence="2" id="KW-1003">Cell membrane</keyword>
<comment type="caution">
    <text evidence="7">The sequence shown here is derived from an EMBL/GenBank/DDBJ whole genome shotgun (WGS) entry which is preliminary data.</text>
</comment>
<evidence type="ECO:0000256" key="3">
    <source>
        <dbReference type="ARBA" id="ARBA00022692"/>
    </source>
</evidence>
<evidence type="ECO:0000313" key="7">
    <source>
        <dbReference type="EMBL" id="MBC6499367.1"/>
    </source>
</evidence>
<proteinExistence type="predicted"/>
<evidence type="ECO:0000313" key="8">
    <source>
        <dbReference type="Proteomes" id="UP000650485"/>
    </source>
</evidence>
<dbReference type="InterPro" id="IPR051461">
    <property type="entry name" value="UPF0750_membrane"/>
</dbReference>
<sequence>MAVNIPLAIAGWIYAGREFTILSFLNNFFASFMQIMLPKQTLVAHEPILACDNIGTIKKRRKEAALVNIARVREYGLKAIVFVTASVLVAISMNNFFIPNNIFSGGFNGVAQLLSF</sequence>
<dbReference type="Proteomes" id="UP000650485">
    <property type="component" value="Unassembled WGS sequence"/>
</dbReference>
<organism evidence="7 8">
    <name type="scientific">Weissella confusa</name>
    <name type="common">Lactobacillus confusus</name>
    <dbReference type="NCBI Taxonomy" id="1583"/>
    <lineage>
        <taxon>Bacteria</taxon>
        <taxon>Bacillati</taxon>
        <taxon>Bacillota</taxon>
        <taxon>Bacilli</taxon>
        <taxon>Lactobacillales</taxon>
        <taxon>Lactobacillaceae</taxon>
        <taxon>Weissella</taxon>
    </lineage>
</organism>
<keyword evidence="4 6" id="KW-1133">Transmembrane helix</keyword>
<evidence type="ECO:0000256" key="1">
    <source>
        <dbReference type="ARBA" id="ARBA00004651"/>
    </source>
</evidence>
<dbReference type="AlphaFoldDB" id="A0A923NKE4"/>
<dbReference type="EMBL" id="JACSZT010000009">
    <property type="protein sequence ID" value="MBC6499367.1"/>
    <property type="molecule type" value="Genomic_DNA"/>
</dbReference>
<accession>A0A923NKE4</accession>
<protein>
    <submittedName>
        <fullName evidence="7">YitT family protein</fullName>
    </submittedName>
</protein>